<dbReference type="RefSeq" id="WP_250857224.1">
    <property type="nucleotide sequence ID" value="NZ_JAGSOJ010000001.1"/>
</dbReference>
<organism evidence="1 2">
    <name type="scientific">Oceanirhabdus seepicola</name>
    <dbReference type="NCBI Taxonomy" id="2828781"/>
    <lineage>
        <taxon>Bacteria</taxon>
        <taxon>Bacillati</taxon>
        <taxon>Bacillota</taxon>
        <taxon>Clostridia</taxon>
        <taxon>Eubacteriales</taxon>
        <taxon>Clostridiaceae</taxon>
        <taxon>Oceanirhabdus</taxon>
    </lineage>
</organism>
<reference evidence="1" key="1">
    <citation type="journal article" date="2021" name="mSystems">
        <title>Bacteria and Archaea Synergistically Convert Glycine Betaine to Biogenic Methane in the Formosa Cold Seep of the South China Sea.</title>
        <authorList>
            <person name="Li L."/>
            <person name="Zhang W."/>
            <person name="Zhang S."/>
            <person name="Song L."/>
            <person name="Sun Q."/>
            <person name="Zhang H."/>
            <person name="Xiang H."/>
            <person name="Dong X."/>
        </authorList>
    </citation>
    <scope>NUCLEOTIDE SEQUENCE</scope>
    <source>
        <strain evidence="1">ZWT</strain>
    </source>
</reference>
<dbReference type="GO" id="GO:0004749">
    <property type="term" value="F:ribose phosphate diphosphokinase activity"/>
    <property type="evidence" value="ECO:0007669"/>
    <property type="project" value="TreeGrafter"/>
</dbReference>
<dbReference type="SUPFAM" id="SSF53271">
    <property type="entry name" value="PRTase-like"/>
    <property type="match status" value="2"/>
</dbReference>
<proteinExistence type="predicted"/>
<accession>A0A9J6NV52</accession>
<evidence type="ECO:0000313" key="2">
    <source>
        <dbReference type="Proteomes" id="UP001056429"/>
    </source>
</evidence>
<dbReference type="AlphaFoldDB" id="A0A9J6NV52"/>
<dbReference type="GO" id="GO:0005737">
    <property type="term" value="C:cytoplasm"/>
    <property type="evidence" value="ECO:0007669"/>
    <property type="project" value="TreeGrafter"/>
</dbReference>
<dbReference type="Proteomes" id="UP001056429">
    <property type="component" value="Unassembled WGS sequence"/>
</dbReference>
<dbReference type="EMBL" id="JAGSOJ010000001">
    <property type="protein sequence ID" value="MCM1988354.1"/>
    <property type="molecule type" value="Genomic_DNA"/>
</dbReference>
<reference evidence="1" key="2">
    <citation type="submission" date="2021-04" db="EMBL/GenBank/DDBJ databases">
        <authorList>
            <person name="Dong X."/>
        </authorList>
    </citation>
    <scope>NUCLEOTIDE SEQUENCE</scope>
    <source>
        <strain evidence="1">ZWT</strain>
    </source>
</reference>
<dbReference type="GO" id="GO:0006015">
    <property type="term" value="P:5-phosphoribose 1-diphosphate biosynthetic process"/>
    <property type="evidence" value="ECO:0007669"/>
    <property type="project" value="TreeGrafter"/>
</dbReference>
<dbReference type="Gene3D" id="3.40.50.2020">
    <property type="match status" value="2"/>
</dbReference>
<dbReference type="GO" id="GO:0000287">
    <property type="term" value="F:magnesium ion binding"/>
    <property type="evidence" value="ECO:0007669"/>
    <property type="project" value="InterPro"/>
</dbReference>
<dbReference type="GO" id="GO:0002189">
    <property type="term" value="C:ribose phosphate diphosphokinase complex"/>
    <property type="evidence" value="ECO:0007669"/>
    <property type="project" value="TreeGrafter"/>
</dbReference>
<gene>
    <name evidence="1" type="ORF">KDK92_01270</name>
</gene>
<dbReference type="PANTHER" id="PTHR10210:SF41">
    <property type="entry name" value="RIBOSE-PHOSPHATE PYROPHOSPHOKINASE 1, CHLOROPLASTIC"/>
    <property type="match status" value="1"/>
</dbReference>
<evidence type="ECO:0000313" key="1">
    <source>
        <dbReference type="EMBL" id="MCM1988354.1"/>
    </source>
</evidence>
<dbReference type="CDD" id="cd06223">
    <property type="entry name" value="PRTases_typeI"/>
    <property type="match status" value="1"/>
</dbReference>
<dbReference type="GO" id="GO:0006164">
    <property type="term" value="P:purine nucleotide biosynthetic process"/>
    <property type="evidence" value="ECO:0007669"/>
    <property type="project" value="TreeGrafter"/>
</dbReference>
<dbReference type="PANTHER" id="PTHR10210">
    <property type="entry name" value="RIBOSE-PHOSPHATE DIPHOSPHOKINASE FAMILY MEMBER"/>
    <property type="match status" value="1"/>
</dbReference>
<protein>
    <submittedName>
        <fullName evidence="1">Ribose-phosphate pyrophosphokinase</fullName>
    </submittedName>
</protein>
<dbReference type="InterPro" id="IPR029057">
    <property type="entry name" value="PRTase-like"/>
</dbReference>
<sequence>MVEINGVAVGTEVYPNKETIFKNSICSSGLTGDEININFRYESDGDITALIMTKKYLDDVHSNTKVNLTMKYIPYSRMDRYIDGYMFSCKYFCEIINDLKFNRVFVLDPHSSVSVAVLQRVSEISIQPYLDKIIHENNIDYVFYPDNGACKKYPEKIKLPEHITYFYGNKKRNLQTGYIEKYELVNAPDLKDKNVLIIDDLCSKGMTFFLSGSEIKSKGAQNVYLYVSHLEDSVKEGKLLNSNIIDEIYTSDSIFNDYSQEKITILKPIN</sequence>
<name>A0A9J6NV52_9CLOT</name>
<dbReference type="InterPro" id="IPR005946">
    <property type="entry name" value="Rib-P_diPkinase"/>
</dbReference>
<keyword evidence="2" id="KW-1185">Reference proteome</keyword>
<comment type="caution">
    <text evidence="1">The sequence shown here is derived from an EMBL/GenBank/DDBJ whole genome shotgun (WGS) entry which is preliminary data.</text>
</comment>
<dbReference type="InterPro" id="IPR000836">
    <property type="entry name" value="PRTase_dom"/>
</dbReference>